<dbReference type="Proteomes" id="UP000177614">
    <property type="component" value="Unassembled WGS sequence"/>
</dbReference>
<evidence type="ECO:0000256" key="1">
    <source>
        <dbReference type="SAM" id="Phobius"/>
    </source>
</evidence>
<keyword evidence="1" id="KW-1133">Transmembrane helix</keyword>
<feature type="transmembrane region" description="Helical" evidence="1">
    <location>
        <begin position="12"/>
        <end position="30"/>
    </location>
</feature>
<dbReference type="STRING" id="1817814.A2V81_05070"/>
<comment type="caution">
    <text evidence="3">The sequence shown here is derived from an EMBL/GenBank/DDBJ whole genome shotgun (WGS) entry which is preliminary data.</text>
</comment>
<accession>A0A1F4XJ11</accession>
<name>A0A1F4XJ11_9BACT</name>
<feature type="transmembrane region" description="Helical" evidence="1">
    <location>
        <begin position="36"/>
        <end position="54"/>
    </location>
</feature>
<feature type="domain" description="CBU-0592-like" evidence="2">
    <location>
        <begin position="8"/>
        <end position="79"/>
    </location>
</feature>
<evidence type="ECO:0000313" key="3">
    <source>
        <dbReference type="EMBL" id="OGC81616.1"/>
    </source>
</evidence>
<keyword evidence="1" id="KW-0812">Transmembrane</keyword>
<protein>
    <recommendedName>
        <fullName evidence="2">CBU-0592-like domain-containing protein</fullName>
    </recommendedName>
</protein>
<dbReference type="EMBL" id="MEWR01000023">
    <property type="protein sequence ID" value="OGC81616.1"/>
    <property type="molecule type" value="Genomic_DNA"/>
</dbReference>
<proteinExistence type="predicted"/>
<gene>
    <name evidence="3" type="ORF">A2V81_05070</name>
</gene>
<dbReference type="NCBIfam" id="NF047864">
    <property type="entry name" value="CBU_0592_membra"/>
    <property type="match status" value="1"/>
</dbReference>
<sequence length="80" mass="9028">MHKNTFIEIIGWYGAIAIISAYFLNSFSIISVTNIWYQLLNTTGAIGIVTVSYMKKNYQPMFLNILWGIIGIVALIKLVV</sequence>
<evidence type="ECO:0000313" key="4">
    <source>
        <dbReference type="Proteomes" id="UP000177614"/>
    </source>
</evidence>
<dbReference type="InterPro" id="IPR058058">
    <property type="entry name" value="CBU_0592-like"/>
</dbReference>
<reference evidence="3 4" key="1">
    <citation type="journal article" date="2016" name="Nat. Commun.">
        <title>Thousands of microbial genomes shed light on interconnected biogeochemical processes in an aquifer system.</title>
        <authorList>
            <person name="Anantharaman K."/>
            <person name="Brown C.T."/>
            <person name="Hug L.A."/>
            <person name="Sharon I."/>
            <person name="Castelle C.J."/>
            <person name="Probst A.J."/>
            <person name="Thomas B.C."/>
            <person name="Singh A."/>
            <person name="Wilkins M.J."/>
            <person name="Karaoz U."/>
            <person name="Brodie E.L."/>
            <person name="Williams K.H."/>
            <person name="Hubbard S.S."/>
            <person name="Banfield J.F."/>
        </authorList>
    </citation>
    <scope>NUCLEOTIDE SEQUENCE [LARGE SCALE GENOMIC DNA]</scope>
</reference>
<organism evidence="3 4">
    <name type="scientific">Candidatus Abawacabacteria bacterium RBG_16_42_10</name>
    <dbReference type="NCBI Taxonomy" id="1817814"/>
    <lineage>
        <taxon>Bacteria</taxon>
        <taxon>Candidatus Abawacaibacteriota</taxon>
    </lineage>
</organism>
<keyword evidence="1" id="KW-0472">Membrane</keyword>
<dbReference type="Pfam" id="PF26604">
    <property type="entry name" value="CBU_0592"/>
    <property type="match status" value="1"/>
</dbReference>
<feature type="transmembrane region" description="Helical" evidence="1">
    <location>
        <begin position="61"/>
        <end position="79"/>
    </location>
</feature>
<evidence type="ECO:0000259" key="2">
    <source>
        <dbReference type="Pfam" id="PF26604"/>
    </source>
</evidence>
<dbReference type="AlphaFoldDB" id="A0A1F4XJ11"/>